<dbReference type="InterPro" id="IPR025647">
    <property type="entry name" value="YceG_bac"/>
</dbReference>
<sequence length="522" mass="61062">MGDSKVFEKIFSSQIDRENYTITSGYTNYFISYIGLEDEDLYNLEIFKTKYNIDNRKDIALFSSSLPNPSDFDMINYFKNKLSNYRNSLEHMDIRIISNEKINNNIKRSFDMVLKEEEKQFNNERVKENFIIKVMSWIKTYVEPLTINKDDAPKIIFYGEIKKHEAYFLAILYLAGFDVLYLNPNSSSNIVVLNKNLYKIEEIIKENVEDMLAFEERVAFGEKVNKGSIKKAMTIGAQASQRISNELLNESGFIKPWQLQDRKIKNVLLTSTMEEISIYWNQPLKLRPSFNFDNNYIEVSVFFSKINGVYNDRHEYRNFVKILKGPREYVNFIDLKDGFEQLAKPFTNDAFSLSFILDSKGIIDKKSVLQEKSYSISTLSKPQQTMILEKVEEIIASNVFIDELNREDRIKGLFTVLNMDKKLVHMINNFDYALINPKLVIYMKEAVVFNKEIGFLLLLLSKIGFDIIMLSPGGDNCIENVISSKVIDIHRLDKMIYQFDLDEKEEEEKSIFKKLFSKRGLF</sequence>
<organism evidence="2 3">
    <name type="scientific">Terrisporobacter hibernicus</name>
    <dbReference type="NCBI Taxonomy" id="2813371"/>
    <lineage>
        <taxon>Bacteria</taxon>
        <taxon>Bacillati</taxon>
        <taxon>Bacillota</taxon>
        <taxon>Clostridia</taxon>
        <taxon>Peptostreptococcales</taxon>
        <taxon>Peptostreptococcaceae</taxon>
        <taxon>Terrisporobacter</taxon>
    </lineage>
</organism>
<dbReference type="AlphaFoldDB" id="A0AAX2ZMT3"/>
<proteinExistence type="predicted"/>
<evidence type="ECO:0000259" key="1">
    <source>
        <dbReference type="Pfam" id="PF14266"/>
    </source>
</evidence>
<accession>A0AAX2ZMT3</accession>
<gene>
    <name evidence="2" type="ORF">JW646_05200</name>
</gene>
<dbReference type="Pfam" id="PF14266">
    <property type="entry name" value="YceG_bac"/>
    <property type="match status" value="2"/>
</dbReference>
<dbReference type="Proteomes" id="UP001198983">
    <property type="component" value="Chromosome"/>
</dbReference>
<evidence type="ECO:0000313" key="2">
    <source>
        <dbReference type="EMBL" id="UEL48847.1"/>
    </source>
</evidence>
<protein>
    <submittedName>
        <fullName evidence="2">YceG family protein</fullName>
    </submittedName>
</protein>
<feature type="domain" description="Putative component of 'biosynthetic module'" evidence="1">
    <location>
        <begin position="271"/>
        <end position="495"/>
    </location>
</feature>
<dbReference type="RefSeq" id="WP_228416831.1">
    <property type="nucleotide sequence ID" value="NZ_CP081135.1"/>
</dbReference>
<name>A0AAX2ZMT3_9FIRM</name>
<reference evidence="2 3" key="1">
    <citation type="journal article" date="2023" name="Int. J. Syst. Evol. Microbiol.">
        <title>Terrisporobacter hibernicus sp. nov., isolated from bovine faeces in Northern Ireland.</title>
        <authorList>
            <person name="Mitchell M."/>
            <person name="Nguyen S.V."/>
            <person name="Connor M."/>
            <person name="Fairley D.J."/>
            <person name="Donoghue O."/>
            <person name="Marshall H."/>
            <person name="Koolman L."/>
            <person name="McMullan G."/>
            <person name="Schaffer K.E."/>
            <person name="McGrath J.W."/>
            <person name="Fanning S."/>
        </authorList>
    </citation>
    <scope>NUCLEOTIDE SEQUENCE [LARGE SCALE GENOMIC DNA]</scope>
    <source>
        <strain evidence="2 3">MCA3</strain>
    </source>
</reference>
<keyword evidence="3" id="KW-1185">Reference proteome</keyword>
<dbReference type="KEGG" id="tem:JW646_05200"/>
<feature type="domain" description="Putative component of 'biosynthetic module'" evidence="1">
    <location>
        <begin position="3"/>
        <end position="246"/>
    </location>
</feature>
<evidence type="ECO:0000313" key="3">
    <source>
        <dbReference type="Proteomes" id="UP001198983"/>
    </source>
</evidence>
<dbReference type="EMBL" id="CP081135">
    <property type="protein sequence ID" value="UEL48847.1"/>
    <property type="molecule type" value="Genomic_DNA"/>
</dbReference>